<feature type="transmembrane region" description="Helical" evidence="2">
    <location>
        <begin position="578"/>
        <end position="595"/>
    </location>
</feature>
<gene>
    <name evidence="3" type="ORF">MSAN_02454700</name>
</gene>
<feature type="transmembrane region" description="Helical" evidence="2">
    <location>
        <begin position="484"/>
        <end position="507"/>
    </location>
</feature>
<reference evidence="3" key="1">
    <citation type="submission" date="2020-05" db="EMBL/GenBank/DDBJ databases">
        <title>Mycena genomes resolve the evolution of fungal bioluminescence.</title>
        <authorList>
            <person name="Tsai I.J."/>
        </authorList>
    </citation>
    <scope>NUCLEOTIDE SEQUENCE</scope>
    <source>
        <strain evidence="3">160909Yilan</strain>
    </source>
</reference>
<keyword evidence="2" id="KW-0472">Membrane</keyword>
<evidence type="ECO:0000313" key="3">
    <source>
        <dbReference type="EMBL" id="KAF7330609.1"/>
    </source>
</evidence>
<accession>A0A8H7CAL2</accession>
<proteinExistence type="predicted"/>
<evidence type="ECO:0000256" key="1">
    <source>
        <dbReference type="SAM" id="MobiDB-lite"/>
    </source>
</evidence>
<organism evidence="3 4">
    <name type="scientific">Mycena sanguinolenta</name>
    <dbReference type="NCBI Taxonomy" id="230812"/>
    <lineage>
        <taxon>Eukaryota</taxon>
        <taxon>Fungi</taxon>
        <taxon>Dikarya</taxon>
        <taxon>Basidiomycota</taxon>
        <taxon>Agaricomycotina</taxon>
        <taxon>Agaricomycetes</taxon>
        <taxon>Agaricomycetidae</taxon>
        <taxon>Agaricales</taxon>
        <taxon>Marasmiineae</taxon>
        <taxon>Mycenaceae</taxon>
        <taxon>Mycena</taxon>
    </lineage>
</organism>
<feature type="region of interest" description="Disordered" evidence="1">
    <location>
        <begin position="113"/>
        <end position="136"/>
    </location>
</feature>
<dbReference type="OrthoDB" id="2657661at2759"/>
<keyword evidence="4" id="KW-1185">Reference proteome</keyword>
<comment type="caution">
    <text evidence="3">The sequence shown here is derived from an EMBL/GenBank/DDBJ whole genome shotgun (WGS) entry which is preliminary data.</text>
</comment>
<protein>
    <submittedName>
        <fullName evidence="3">Uncharacterized protein</fullName>
    </submittedName>
</protein>
<keyword evidence="2" id="KW-1133">Transmembrane helix</keyword>
<sequence>MAYPIPDALLMPAPTASLLQILRILQRAFLNPLRALTQLTWRCARRLISRRLAERPPPRPGLFLPRNSKSFLEYCGSHVPPSPDKDVEISSQVDDSLGPAPQECRGPNMSINGPAEPGLTEEIQNPGDIGNFRPSGSPPLLSSIPRIFPTAPELFNRYSRAETIVKEHTKLTIPPGKHSFARKSREGWTAHVHPEDAHLHIDTVFDTATAFIDEIELFYADNEMITSRRANGVDLVLDLVKSEDGTGETLCGYYFVDHFERIVFWDDAFELDRLSHSRDIGGVTSTQHIMIELTVQFWLHCALFPSAIKVTTELIAELRDVLIHRIGDAMTSPTSTVAESVEDLLKMLTLVESMQENAQADFSGCACILSRFMWKFTSQMFYHFYGEPCARLDKTQSVYGHVPRHSLLIKIIAPILLNAPLTHLRMFEEVYADENVSHVQWRRLIERLDQEWQQLTLFATVLLNADIAFLAIPTVDNGDHAPRSVAQIAIYVSVVASLGSVVVGLFLSRLNRDQRDAEDYVDEAAEYLALHHTSYFGFESLAILYSLPFSLLIWGTFAFLLAFLVMCFQDSNPSTRSLVAFTSFIIISGIAWCFAQGKRSTVQDILDFLGRARRSLHGWKRTGARIAVV</sequence>
<evidence type="ECO:0000313" key="4">
    <source>
        <dbReference type="Proteomes" id="UP000623467"/>
    </source>
</evidence>
<name>A0A8H7CAL2_9AGAR</name>
<dbReference type="EMBL" id="JACAZH010000067">
    <property type="protein sequence ID" value="KAF7330609.1"/>
    <property type="molecule type" value="Genomic_DNA"/>
</dbReference>
<feature type="transmembrane region" description="Helical" evidence="2">
    <location>
        <begin position="542"/>
        <end position="566"/>
    </location>
</feature>
<evidence type="ECO:0000256" key="2">
    <source>
        <dbReference type="SAM" id="Phobius"/>
    </source>
</evidence>
<dbReference type="AlphaFoldDB" id="A0A8H7CAL2"/>
<keyword evidence="2" id="KW-0812">Transmembrane</keyword>
<dbReference type="Proteomes" id="UP000623467">
    <property type="component" value="Unassembled WGS sequence"/>
</dbReference>